<evidence type="ECO:0000313" key="5">
    <source>
        <dbReference type="Proteomes" id="UP000774617"/>
    </source>
</evidence>
<gene>
    <name evidence="4" type="ORF">B0J12DRAFT_574943</name>
</gene>
<comment type="caution">
    <text evidence="4">The sequence shown here is derived from an EMBL/GenBank/DDBJ whole genome shotgun (WGS) entry which is preliminary data.</text>
</comment>
<dbReference type="Gene3D" id="2.60.120.330">
    <property type="entry name" value="B-lactam Antibiotic, Isopenicillin N Synthase, Chain"/>
    <property type="match status" value="1"/>
</dbReference>
<protein>
    <submittedName>
        <fullName evidence="4">Gibberellin 20-oxidase</fullName>
    </submittedName>
</protein>
<dbReference type="Pfam" id="PF03171">
    <property type="entry name" value="2OG-FeII_Oxy"/>
    <property type="match status" value="1"/>
</dbReference>
<keyword evidence="5" id="KW-1185">Reference proteome</keyword>
<dbReference type="Pfam" id="PF14226">
    <property type="entry name" value="DIOX_N"/>
    <property type="match status" value="1"/>
</dbReference>
<dbReference type="PANTHER" id="PTHR47990">
    <property type="entry name" value="2-OXOGLUTARATE (2OG) AND FE(II)-DEPENDENT OXYGENASE SUPERFAMILY PROTEIN-RELATED"/>
    <property type="match status" value="1"/>
</dbReference>
<evidence type="ECO:0000259" key="3">
    <source>
        <dbReference type="PROSITE" id="PS51471"/>
    </source>
</evidence>
<keyword evidence="2" id="KW-0408">Iron</keyword>
<dbReference type="InterPro" id="IPR044861">
    <property type="entry name" value="IPNS-like_FE2OG_OXY"/>
</dbReference>
<evidence type="ECO:0000256" key="2">
    <source>
        <dbReference type="RuleBase" id="RU003682"/>
    </source>
</evidence>
<comment type="similarity">
    <text evidence="1 2">Belongs to the iron/ascorbate-dependent oxidoreductase family.</text>
</comment>
<reference evidence="4 5" key="1">
    <citation type="journal article" date="2021" name="Nat. Commun.">
        <title>Genetic determinants of endophytism in the Arabidopsis root mycobiome.</title>
        <authorList>
            <person name="Mesny F."/>
            <person name="Miyauchi S."/>
            <person name="Thiergart T."/>
            <person name="Pickel B."/>
            <person name="Atanasova L."/>
            <person name="Karlsson M."/>
            <person name="Huettel B."/>
            <person name="Barry K.W."/>
            <person name="Haridas S."/>
            <person name="Chen C."/>
            <person name="Bauer D."/>
            <person name="Andreopoulos W."/>
            <person name="Pangilinan J."/>
            <person name="LaButti K."/>
            <person name="Riley R."/>
            <person name="Lipzen A."/>
            <person name="Clum A."/>
            <person name="Drula E."/>
            <person name="Henrissat B."/>
            <person name="Kohler A."/>
            <person name="Grigoriev I.V."/>
            <person name="Martin F.M."/>
            <person name="Hacquard S."/>
        </authorList>
    </citation>
    <scope>NUCLEOTIDE SEQUENCE [LARGE SCALE GENOMIC DNA]</scope>
    <source>
        <strain evidence="4 5">MPI-SDFR-AT-0080</strain>
    </source>
</reference>
<dbReference type="EMBL" id="JAGTJR010000015">
    <property type="protein sequence ID" value="KAH7048287.1"/>
    <property type="molecule type" value="Genomic_DNA"/>
</dbReference>
<dbReference type="SUPFAM" id="SSF51197">
    <property type="entry name" value="Clavaminate synthase-like"/>
    <property type="match status" value="1"/>
</dbReference>
<keyword evidence="2" id="KW-0560">Oxidoreductase</keyword>
<accession>A0ABQ8GB10</accession>
<evidence type="ECO:0000313" key="4">
    <source>
        <dbReference type="EMBL" id="KAH7048287.1"/>
    </source>
</evidence>
<sequence>MAFRVLDGKRFASGSAQERAEFCEALVDGFSQQGLVKLVNHGISDGDIEQAFQWSKRLFQLPGSAKEAIRHPPQANPNRGWTCPGQEKSWAITDFEKGTTDAAAKRFDLKESFDMGAPDDALYANMWPTEHELPGIRDFLERFYEACQEVHLRILEALEQGLRGRGIEVDLVGRCRENVSELRLNYYPPVQVADVRSGKLTRISEHTDFGTVTLLLQDTVGGLEVEQQDQPGQYISVEADSKTEMLVNIGDSLQRLTNDVLTSVSHRVTVPRAEQTRESGELQARYSLAYFAKFSRDVSLRPLAAFVDAQRPPKYPDMTAYEWNQVKLQRIYG</sequence>
<dbReference type="InterPro" id="IPR005123">
    <property type="entry name" value="Oxoglu/Fe-dep_dioxygenase_dom"/>
</dbReference>
<keyword evidence="2" id="KW-0479">Metal-binding</keyword>
<name>A0ABQ8GB10_9PEZI</name>
<dbReference type="InterPro" id="IPR050231">
    <property type="entry name" value="Iron_ascorbate_oxido_reductase"/>
</dbReference>
<evidence type="ECO:0000256" key="1">
    <source>
        <dbReference type="ARBA" id="ARBA00008056"/>
    </source>
</evidence>
<feature type="domain" description="Fe2OG dioxygenase" evidence="3">
    <location>
        <begin position="178"/>
        <end position="294"/>
    </location>
</feature>
<organism evidence="4 5">
    <name type="scientific">Macrophomina phaseolina</name>
    <dbReference type="NCBI Taxonomy" id="35725"/>
    <lineage>
        <taxon>Eukaryota</taxon>
        <taxon>Fungi</taxon>
        <taxon>Dikarya</taxon>
        <taxon>Ascomycota</taxon>
        <taxon>Pezizomycotina</taxon>
        <taxon>Dothideomycetes</taxon>
        <taxon>Dothideomycetes incertae sedis</taxon>
        <taxon>Botryosphaeriales</taxon>
        <taxon>Botryosphaeriaceae</taxon>
        <taxon>Macrophomina</taxon>
    </lineage>
</organism>
<dbReference type="PROSITE" id="PS51471">
    <property type="entry name" value="FE2OG_OXY"/>
    <property type="match status" value="1"/>
</dbReference>
<dbReference type="Proteomes" id="UP000774617">
    <property type="component" value="Unassembled WGS sequence"/>
</dbReference>
<dbReference type="InterPro" id="IPR026992">
    <property type="entry name" value="DIOX_N"/>
</dbReference>
<proteinExistence type="inferred from homology"/>
<dbReference type="InterPro" id="IPR027443">
    <property type="entry name" value="IPNS-like_sf"/>
</dbReference>